<dbReference type="InterPro" id="IPR011047">
    <property type="entry name" value="Quinoprotein_ADH-like_sf"/>
</dbReference>
<keyword evidence="2" id="KW-0547">Nucleotide-binding</keyword>
<sequence>MASVTLQCGSCGAENGVQAAFCQQCGQPLSSTSTTATGGVQTRLLPDDVLLNDRYRIVDRAGTGGFGAVYKAADTRFGDRPVAIKEMGQKGLSAQELAEAIEGFRNEALLLANLNHPHLPRIYDHFSDGGRWYLVMDYIEGVTLEDYLEKAPVDPQTGSRHLSVDETLAIGQQLCTVLDYLHTRRPPIIFRDLKPANVMRVSDGHLYLIDFGIARHFKPGQIKDTIPLGSPGYAAPEQYGKGQTTPRADIYGLGVMLHQCLSGDDPALTPFHLVPLHLTGNPALKRLETLILQMTEMDEQRRPSTAAVVKEELSQIAEQLNSNHRVLPAQKERPRGGIHHVPTDEYEEQTGSGQQMLPPTQRGRPPRRGPSRRTFIIGGLSGLAGLFALVGAETYAGLHRSDHIEPGNLAKPAPGQAPLEPGSASLYVHSGPVYSVAWSPDGRSIVSASGDKTVQIRDASSGKSTVVYKSLGDEFYQALWTPDGKQIISGGSKGVQRWQASNGRHIYTYNSTPAQPGHDMALSPNGIHLAVAKFTDTGKCSVQLWNTGSNTLDKSYDTDYVYSLAWSPDGRHLAIGTATGDIRLWDIETGDTPLILNNARVLHMIRDISWSPDGNRLAVVGTSGKFFGWNIASSGRLEVRDTLSDLTALSDFYALAWSPDGSYLATGHSNGEVCWRQVDSNELLATSKRQHAPITTVAWSPDGKAIASSSEDHTVQIWQPNGPQSQE</sequence>
<reference evidence="8 9" key="1">
    <citation type="submission" date="2023-02" db="EMBL/GenBank/DDBJ databases">
        <title>Dictyobacter halimunensis sp. nov., a new member of the class Ktedonobacteria from forest soil in a geothermal area.</title>
        <authorList>
            <person name="Rachmania M.K."/>
            <person name="Ningsih F."/>
            <person name="Sakai Y."/>
            <person name="Yabe S."/>
            <person name="Yokota A."/>
            <person name="Sjamsuridzal W."/>
        </authorList>
    </citation>
    <scope>NUCLEOTIDE SEQUENCE [LARGE SCALE GENOMIC DNA]</scope>
    <source>
        <strain evidence="8 9">S3.2.2.5</strain>
    </source>
</reference>
<feature type="region of interest" description="Disordered" evidence="6">
    <location>
        <begin position="331"/>
        <end position="373"/>
    </location>
</feature>
<feature type="repeat" description="WD" evidence="5">
    <location>
        <begin position="687"/>
        <end position="719"/>
    </location>
</feature>
<evidence type="ECO:0000256" key="5">
    <source>
        <dbReference type="PROSITE-ProRule" id="PRU00221"/>
    </source>
</evidence>
<evidence type="ECO:0000313" key="9">
    <source>
        <dbReference type="Proteomes" id="UP001344906"/>
    </source>
</evidence>
<dbReference type="InterPro" id="IPR000719">
    <property type="entry name" value="Prot_kinase_dom"/>
</dbReference>
<dbReference type="InterPro" id="IPR024977">
    <property type="entry name" value="Apc4-like_WD40_dom"/>
</dbReference>
<keyword evidence="9" id="KW-1185">Reference proteome</keyword>
<dbReference type="SMART" id="SM00220">
    <property type="entry name" value="S_TKc"/>
    <property type="match status" value="1"/>
</dbReference>
<dbReference type="Proteomes" id="UP001344906">
    <property type="component" value="Unassembled WGS sequence"/>
</dbReference>
<feature type="repeat" description="WD" evidence="5">
    <location>
        <begin position="554"/>
        <end position="595"/>
    </location>
</feature>
<dbReference type="PROSITE" id="PS50082">
    <property type="entry name" value="WD_REPEATS_2"/>
    <property type="match status" value="3"/>
</dbReference>
<keyword evidence="5" id="KW-0853">WD repeat</keyword>
<keyword evidence="1" id="KW-0808">Transferase</keyword>
<dbReference type="SUPFAM" id="SSF56112">
    <property type="entry name" value="Protein kinase-like (PK-like)"/>
    <property type="match status" value="1"/>
</dbReference>
<evidence type="ECO:0000256" key="6">
    <source>
        <dbReference type="SAM" id="MobiDB-lite"/>
    </source>
</evidence>
<dbReference type="PANTHER" id="PTHR43289:SF34">
    <property type="entry name" value="SERINE_THREONINE-PROTEIN KINASE YBDM-RELATED"/>
    <property type="match status" value="1"/>
</dbReference>
<dbReference type="Pfam" id="PF07676">
    <property type="entry name" value="PD40"/>
    <property type="match status" value="1"/>
</dbReference>
<evidence type="ECO:0000256" key="4">
    <source>
        <dbReference type="ARBA" id="ARBA00022840"/>
    </source>
</evidence>
<dbReference type="EMBL" id="BSRI01000002">
    <property type="protein sequence ID" value="GLV60402.1"/>
    <property type="molecule type" value="Genomic_DNA"/>
</dbReference>
<evidence type="ECO:0000313" key="8">
    <source>
        <dbReference type="EMBL" id="GLV60402.1"/>
    </source>
</evidence>
<dbReference type="CDD" id="cd00200">
    <property type="entry name" value="WD40"/>
    <property type="match status" value="1"/>
</dbReference>
<dbReference type="Gene3D" id="2.130.10.10">
    <property type="entry name" value="YVTN repeat-like/Quinoprotein amine dehydrogenase"/>
    <property type="match status" value="3"/>
</dbReference>
<dbReference type="PROSITE" id="PS50294">
    <property type="entry name" value="WD_REPEATS_REGION"/>
    <property type="match status" value="3"/>
</dbReference>
<name>A0ABQ6G6H1_9CHLR</name>
<dbReference type="Gene3D" id="3.30.200.20">
    <property type="entry name" value="Phosphorylase Kinase, domain 1"/>
    <property type="match status" value="1"/>
</dbReference>
<keyword evidence="4" id="KW-0067">ATP-binding</keyword>
<dbReference type="InterPro" id="IPR001680">
    <property type="entry name" value="WD40_rpt"/>
</dbReference>
<evidence type="ECO:0000259" key="7">
    <source>
        <dbReference type="PROSITE" id="PS50011"/>
    </source>
</evidence>
<dbReference type="Pfam" id="PF12894">
    <property type="entry name" value="ANAPC4_WD40"/>
    <property type="match status" value="1"/>
</dbReference>
<dbReference type="SUPFAM" id="SSF50998">
    <property type="entry name" value="Quinoprotein alcohol dehydrogenase-like"/>
    <property type="match status" value="1"/>
</dbReference>
<dbReference type="InterPro" id="IPR011659">
    <property type="entry name" value="WD40"/>
</dbReference>
<dbReference type="InterPro" id="IPR011009">
    <property type="entry name" value="Kinase-like_dom_sf"/>
</dbReference>
<gene>
    <name evidence="8" type="ORF">KDH_72220</name>
</gene>
<organism evidence="8 9">
    <name type="scientific">Dictyobacter halimunensis</name>
    <dbReference type="NCBI Taxonomy" id="3026934"/>
    <lineage>
        <taxon>Bacteria</taxon>
        <taxon>Bacillati</taxon>
        <taxon>Chloroflexota</taxon>
        <taxon>Ktedonobacteria</taxon>
        <taxon>Ktedonobacterales</taxon>
        <taxon>Dictyobacteraceae</taxon>
        <taxon>Dictyobacter</taxon>
    </lineage>
</organism>
<evidence type="ECO:0000256" key="3">
    <source>
        <dbReference type="ARBA" id="ARBA00022777"/>
    </source>
</evidence>
<accession>A0ABQ6G6H1</accession>
<dbReference type="CDD" id="cd14014">
    <property type="entry name" value="STKc_PknB_like"/>
    <property type="match status" value="1"/>
</dbReference>
<feature type="domain" description="Protein kinase" evidence="7">
    <location>
        <begin position="55"/>
        <end position="327"/>
    </location>
</feature>
<dbReference type="SMART" id="SM00320">
    <property type="entry name" value="WD40"/>
    <property type="match status" value="7"/>
</dbReference>
<comment type="caution">
    <text evidence="8">The sequence shown here is derived from an EMBL/GenBank/DDBJ whole genome shotgun (WGS) entry which is preliminary data.</text>
</comment>
<dbReference type="PROSITE" id="PS50011">
    <property type="entry name" value="PROTEIN_KINASE_DOM"/>
    <property type="match status" value="1"/>
</dbReference>
<dbReference type="RefSeq" id="WP_338257464.1">
    <property type="nucleotide sequence ID" value="NZ_BSRI01000002.1"/>
</dbReference>
<protein>
    <recommendedName>
        <fullName evidence="7">Protein kinase domain-containing protein</fullName>
    </recommendedName>
</protein>
<dbReference type="Pfam" id="PF00400">
    <property type="entry name" value="WD40"/>
    <property type="match status" value="3"/>
</dbReference>
<dbReference type="Pfam" id="PF00069">
    <property type="entry name" value="Pkinase"/>
    <property type="match status" value="1"/>
</dbReference>
<dbReference type="PANTHER" id="PTHR43289">
    <property type="entry name" value="MITOGEN-ACTIVATED PROTEIN KINASE KINASE KINASE 20-RELATED"/>
    <property type="match status" value="1"/>
</dbReference>
<evidence type="ECO:0000256" key="2">
    <source>
        <dbReference type="ARBA" id="ARBA00022741"/>
    </source>
</evidence>
<proteinExistence type="predicted"/>
<keyword evidence="3" id="KW-0418">Kinase</keyword>
<dbReference type="Gene3D" id="1.10.510.10">
    <property type="entry name" value="Transferase(Phosphotransferase) domain 1"/>
    <property type="match status" value="1"/>
</dbReference>
<evidence type="ECO:0000256" key="1">
    <source>
        <dbReference type="ARBA" id="ARBA00022679"/>
    </source>
</evidence>
<feature type="repeat" description="WD" evidence="5">
    <location>
        <begin position="426"/>
        <end position="467"/>
    </location>
</feature>
<dbReference type="InterPro" id="IPR015943">
    <property type="entry name" value="WD40/YVTN_repeat-like_dom_sf"/>
</dbReference>